<name>A0A1G7PUY1_9FLAO</name>
<protein>
    <submittedName>
        <fullName evidence="2">cAMP-binding domain of CRP or a regulatory subunit of cAMP-dependent protein kinases</fullName>
    </submittedName>
</protein>
<dbReference type="Pfam" id="PF00027">
    <property type="entry name" value="cNMP_binding"/>
    <property type="match status" value="1"/>
</dbReference>
<sequence length="192" mass="22257">MEESLKEYLLKNIPGLNKEDLEILLPDLSFRKRNSGDIFIQPGDNNTKVYYIKSGIVRVYHLLDNGTEKTVLFHNKKSFVGNYDGIIYNRPSRYFYQSIGETEVFELTYDAINQGSQKSITLNNLRGNMFLMMIGILLKNIEDFVLLNPEERYQKHLEENANVLQKVPSKYIASLLGITPVSLSRIKKRIFK</sequence>
<dbReference type="RefSeq" id="WP_089873656.1">
    <property type="nucleotide sequence ID" value="NZ_FNBH01000002.1"/>
</dbReference>
<reference evidence="3" key="1">
    <citation type="submission" date="2016-10" db="EMBL/GenBank/DDBJ databases">
        <authorList>
            <person name="Varghese N."/>
            <person name="Submissions S."/>
        </authorList>
    </citation>
    <scope>NUCLEOTIDE SEQUENCE [LARGE SCALE GENOMIC DNA]</scope>
    <source>
        <strain evidence="3">DSM 19684</strain>
    </source>
</reference>
<dbReference type="Gene3D" id="2.60.120.10">
    <property type="entry name" value="Jelly Rolls"/>
    <property type="match status" value="1"/>
</dbReference>
<evidence type="ECO:0000313" key="2">
    <source>
        <dbReference type="EMBL" id="SDF90064.1"/>
    </source>
</evidence>
<dbReference type="GO" id="GO:0016301">
    <property type="term" value="F:kinase activity"/>
    <property type="evidence" value="ECO:0007669"/>
    <property type="project" value="UniProtKB-KW"/>
</dbReference>
<dbReference type="AlphaFoldDB" id="A0A1G7PUY1"/>
<evidence type="ECO:0000259" key="1">
    <source>
        <dbReference type="PROSITE" id="PS50042"/>
    </source>
</evidence>
<dbReference type="InterPro" id="IPR018490">
    <property type="entry name" value="cNMP-bd_dom_sf"/>
</dbReference>
<proteinExistence type="predicted"/>
<accession>A0A1G7PUY1</accession>
<keyword evidence="2" id="KW-0808">Transferase</keyword>
<feature type="domain" description="Cyclic nucleotide-binding" evidence="1">
    <location>
        <begin position="9"/>
        <end position="114"/>
    </location>
</feature>
<dbReference type="OrthoDB" id="663011at2"/>
<evidence type="ECO:0000313" key="3">
    <source>
        <dbReference type="Proteomes" id="UP000199203"/>
    </source>
</evidence>
<keyword evidence="3" id="KW-1185">Reference proteome</keyword>
<dbReference type="CDD" id="cd00038">
    <property type="entry name" value="CAP_ED"/>
    <property type="match status" value="1"/>
</dbReference>
<keyword evidence="2" id="KW-0418">Kinase</keyword>
<dbReference type="InterPro" id="IPR014710">
    <property type="entry name" value="RmlC-like_jellyroll"/>
</dbReference>
<dbReference type="PROSITE" id="PS50042">
    <property type="entry name" value="CNMP_BINDING_3"/>
    <property type="match status" value="1"/>
</dbReference>
<dbReference type="InterPro" id="IPR000595">
    <property type="entry name" value="cNMP-bd_dom"/>
</dbReference>
<organism evidence="2 3">
    <name type="scientific">Epilithonimonas hungarica</name>
    <dbReference type="NCBI Taxonomy" id="454006"/>
    <lineage>
        <taxon>Bacteria</taxon>
        <taxon>Pseudomonadati</taxon>
        <taxon>Bacteroidota</taxon>
        <taxon>Flavobacteriia</taxon>
        <taxon>Flavobacteriales</taxon>
        <taxon>Weeksellaceae</taxon>
        <taxon>Chryseobacterium group</taxon>
        <taxon>Epilithonimonas</taxon>
    </lineage>
</organism>
<dbReference type="STRING" id="454006.SAMN05421825_2417"/>
<dbReference type="Proteomes" id="UP000199203">
    <property type="component" value="Unassembled WGS sequence"/>
</dbReference>
<dbReference type="EMBL" id="FNBH01000002">
    <property type="protein sequence ID" value="SDF90064.1"/>
    <property type="molecule type" value="Genomic_DNA"/>
</dbReference>
<gene>
    <name evidence="2" type="ORF">SAMN05421825_2417</name>
</gene>
<dbReference type="SUPFAM" id="SSF51206">
    <property type="entry name" value="cAMP-binding domain-like"/>
    <property type="match status" value="1"/>
</dbReference>